<reference evidence="2 3" key="1">
    <citation type="submission" date="2018-07" db="EMBL/GenBank/DDBJ databases">
        <title>The complete nuclear genome of the prasinophyte Chloropicon primus (CCMP1205).</title>
        <authorList>
            <person name="Pombert J.-F."/>
            <person name="Otis C."/>
            <person name="Turmel M."/>
            <person name="Lemieux C."/>
        </authorList>
    </citation>
    <scope>NUCLEOTIDE SEQUENCE [LARGE SCALE GENOMIC DNA]</scope>
    <source>
        <strain evidence="2 3">CCMP1205</strain>
    </source>
</reference>
<feature type="signal peptide" evidence="1">
    <location>
        <begin position="1"/>
        <end position="27"/>
    </location>
</feature>
<protein>
    <submittedName>
        <fullName evidence="2">Uncharacterized protein</fullName>
    </submittedName>
</protein>
<accession>A0A5B8MDC8</accession>
<evidence type="ECO:0000313" key="3">
    <source>
        <dbReference type="Proteomes" id="UP000316726"/>
    </source>
</evidence>
<gene>
    <name evidence="2" type="ORF">A3770_01p01430</name>
</gene>
<dbReference type="Proteomes" id="UP000316726">
    <property type="component" value="Chromosome 1"/>
</dbReference>
<evidence type="ECO:0000313" key="2">
    <source>
        <dbReference type="EMBL" id="QDZ17625.1"/>
    </source>
</evidence>
<organism evidence="2 3">
    <name type="scientific">Chloropicon primus</name>
    <dbReference type="NCBI Taxonomy" id="1764295"/>
    <lineage>
        <taxon>Eukaryota</taxon>
        <taxon>Viridiplantae</taxon>
        <taxon>Chlorophyta</taxon>
        <taxon>Chloropicophyceae</taxon>
        <taxon>Chloropicales</taxon>
        <taxon>Chloropicaceae</taxon>
        <taxon>Chloropicon</taxon>
    </lineage>
</organism>
<keyword evidence="1" id="KW-0732">Signal</keyword>
<evidence type="ECO:0000256" key="1">
    <source>
        <dbReference type="SAM" id="SignalP"/>
    </source>
</evidence>
<sequence>MFSKKIKALALSAMLVGTAALAPTTTATEVELVEPVGSDGRQLLHAPLWPEKKGGGVGHHLAQAAALTGAVVGAAGLATEAYGLSTGDKNAQAIGAAELGGGAAVGVGGGLGAVASRCHYNTALGRVPCDLKHLPRRPFNGLPQQG</sequence>
<dbReference type="EMBL" id="CP031034">
    <property type="protein sequence ID" value="QDZ17625.1"/>
    <property type="molecule type" value="Genomic_DNA"/>
</dbReference>
<feature type="chain" id="PRO_5022967947" evidence="1">
    <location>
        <begin position="28"/>
        <end position="146"/>
    </location>
</feature>
<keyword evidence="3" id="KW-1185">Reference proteome</keyword>
<dbReference type="AlphaFoldDB" id="A0A5B8MDC8"/>
<name>A0A5B8MDC8_9CHLO</name>
<proteinExistence type="predicted"/>